<organism evidence="11 12">
    <name type="scientific">Neobacillus bataviensis</name>
    <dbReference type="NCBI Taxonomy" id="220685"/>
    <lineage>
        <taxon>Bacteria</taxon>
        <taxon>Bacillati</taxon>
        <taxon>Bacillota</taxon>
        <taxon>Bacilli</taxon>
        <taxon>Bacillales</taxon>
        <taxon>Bacillaceae</taxon>
        <taxon>Neobacillus</taxon>
    </lineage>
</organism>
<keyword evidence="7" id="KW-0233">DNA recombination</keyword>
<reference evidence="11 12" key="1">
    <citation type="submission" date="2019-06" db="EMBL/GenBank/DDBJ databases">
        <title>Sorghum-associated microbial communities from plants grown in Nebraska, USA.</title>
        <authorList>
            <person name="Schachtman D."/>
        </authorList>
    </citation>
    <scope>NUCLEOTIDE SEQUENCE [LARGE SCALE GENOMIC DNA]</scope>
    <source>
        <strain evidence="11 12">2482</strain>
    </source>
</reference>
<evidence type="ECO:0000256" key="7">
    <source>
        <dbReference type="ARBA" id="ARBA00023172"/>
    </source>
</evidence>
<proteinExistence type="inferred from homology"/>
<dbReference type="GO" id="GO:0046872">
    <property type="term" value="F:metal ion binding"/>
    <property type="evidence" value="ECO:0007669"/>
    <property type="project" value="UniProtKB-KW"/>
</dbReference>
<dbReference type="AlphaFoldDB" id="A0A561D7X6"/>
<evidence type="ECO:0000256" key="6">
    <source>
        <dbReference type="ARBA" id="ARBA00023125"/>
    </source>
</evidence>
<accession>A0A561D7X6</accession>
<evidence type="ECO:0000256" key="5">
    <source>
        <dbReference type="ARBA" id="ARBA00022833"/>
    </source>
</evidence>
<feature type="domain" description="Cas12f1-like TNB" evidence="9">
    <location>
        <begin position="286"/>
        <end position="353"/>
    </location>
</feature>
<evidence type="ECO:0000256" key="3">
    <source>
        <dbReference type="ARBA" id="ARBA00022578"/>
    </source>
</evidence>
<feature type="domain" description="Transposase putative helix-turn-helix" evidence="10">
    <location>
        <begin position="1"/>
        <end position="28"/>
    </location>
</feature>
<protein>
    <submittedName>
        <fullName evidence="11">Transposase</fullName>
    </submittedName>
</protein>
<dbReference type="InterPro" id="IPR010095">
    <property type="entry name" value="Cas12f1-like_TNB"/>
</dbReference>
<dbReference type="GO" id="GO:0006310">
    <property type="term" value="P:DNA recombination"/>
    <property type="evidence" value="ECO:0007669"/>
    <property type="project" value="UniProtKB-KW"/>
</dbReference>
<dbReference type="InterPro" id="IPR051399">
    <property type="entry name" value="RNA-guided_DNA_endo/Transpos"/>
</dbReference>
<dbReference type="NCBIfam" id="NF040570">
    <property type="entry name" value="guided_TnpB"/>
    <property type="match status" value="1"/>
</dbReference>
<dbReference type="PANTHER" id="PTHR30405">
    <property type="entry name" value="TRANSPOSASE"/>
    <property type="match status" value="1"/>
</dbReference>
<evidence type="ECO:0000313" key="12">
    <source>
        <dbReference type="Proteomes" id="UP000319671"/>
    </source>
</evidence>
<sequence>MNQTIGVCRYVYNLFLKRNQELYEKEKKFIGGLDFSKWLNNIYTKENDPWIKKVSSKAVKQAIMNGDKAFRNFFEGKAKYPRFKKKRNQDVKAYFPKNNKTDWIVERHRVKIPTLGWIKLKEFGYIPTNAQVRSGTVSQKAGRYYVSVLCEVPPKEKTINNHDGLGIDVGIKNFAVCSNTDVYENINHLPKIRELEKKLKRQQRKLSRKYESKKKGGESCYKNIQKQVKIIQKLHARLTHIRKEYVRDVVTRVAKAKPSFITIEDLNIKGMLKNKHLADCVRKQNFYYFRTYLEQKCKQNGIELRIVSRFYPSSKLCSCCGHKKVCLSLSERFFICDLCGIEIERDFNASLNLKYARNYTIITYR</sequence>
<keyword evidence="4" id="KW-0479">Metal-binding</keyword>
<comment type="similarity">
    <text evidence="1">In the C-terminal section; belongs to the transposase 35 family.</text>
</comment>
<evidence type="ECO:0000259" key="8">
    <source>
        <dbReference type="Pfam" id="PF01385"/>
    </source>
</evidence>
<gene>
    <name evidence="11" type="ORF">FB550_107179</name>
</gene>
<evidence type="ECO:0000259" key="10">
    <source>
        <dbReference type="Pfam" id="PF12323"/>
    </source>
</evidence>
<dbReference type="GO" id="GO:0003677">
    <property type="term" value="F:DNA binding"/>
    <property type="evidence" value="ECO:0007669"/>
    <property type="project" value="UniProtKB-KW"/>
</dbReference>
<dbReference type="InterPro" id="IPR021027">
    <property type="entry name" value="Transposase_put_HTH"/>
</dbReference>
<feature type="domain" description="Probable transposase IS891/IS1136/IS1341" evidence="8">
    <location>
        <begin position="147"/>
        <end position="274"/>
    </location>
</feature>
<dbReference type="Pfam" id="PF12323">
    <property type="entry name" value="HTH_OrfB_IS605"/>
    <property type="match status" value="1"/>
</dbReference>
<keyword evidence="12" id="KW-1185">Reference proteome</keyword>
<comment type="caution">
    <text evidence="11">The sequence shown here is derived from an EMBL/GenBank/DDBJ whole genome shotgun (WGS) entry which is preliminary data.</text>
</comment>
<evidence type="ECO:0000256" key="2">
    <source>
        <dbReference type="ARBA" id="ARBA00011044"/>
    </source>
</evidence>
<dbReference type="EMBL" id="VIVN01000007">
    <property type="protein sequence ID" value="TWD99543.1"/>
    <property type="molecule type" value="Genomic_DNA"/>
</dbReference>
<name>A0A561D7X6_9BACI</name>
<dbReference type="GO" id="GO:0032196">
    <property type="term" value="P:transposition"/>
    <property type="evidence" value="ECO:0007669"/>
    <property type="project" value="UniProtKB-KW"/>
</dbReference>
<dbReference type="Pfam" id="PF07282">
    <property type="entry name" value="Cas12f1-like_TNB"/>
    <property type="match status" value="1"/>
</dbReference>
<dbReference type="PANTHER" id="PTHR30405:SF25">
    <property type="entry name" value="RNA-GUIDED DNA ENDONUCLEASE INSQ-RELATED"/>
    <property type="match status" value="1"/>
</dbReference>
<comment type="similarity">
    <text evidence="2">In the N-terminal section; belongs to the transposase 2 family.</text>
</comment>
<keyword evidence="3" id="KW-0815">Transposition</keyword>
<dbReference type="NCBIfam" id="TIGR01766">
    <property type="entry name" value="IS200/IS605 family accessory protein TnpB-like domain"/>
    <property type="match status" value="1"/>
</dbReference>
<evidence type="ECO:0000256" key="4">
    <source>
        <dbReference type="ARBA" id="ARBA00022723"/>
    </source>
</evidence>
<dbReference type="Proteomes" id="UP000319671">
    <property type="component" value="Unassembled WGS sequence"/>
</dbReference>
<evidence type="ECO:0000313" key="11">
    <source>
        <dbReference type="EMBL" id="TWD99543.1"/>
    </source>
</evidence>
<dbReference type="InterPro" id="IPR001959">
    <property type="entry name" value="Transposase"/>
</dbReference>
<keyword evidence="6" id="KW-0238">DNA-binding</keyword>
<dbReference type="Pfam" id="PF01385">
    <property type="entry name" value="OrfB_IS605"/>
    <property type="match status" value="1"/>
</dbReference>
<evidence type="ECO:0000259" key="9">
    <source>
        <dbReference type="Pfam" id="PF07282"/>
    </source>
</evidence>
<evidence type="ECO:0000256" key="1">
    <source>
        <dbReference type="ARBA" id="ARBA00008761"/>
    </source>
</evidence>
<keyword evidence="5" id="KW-0862">Zinc</keyword>